<evidence type="ECO:0008006" key="3">
    <source>
        <dbReference type="Google" id="ProtNLM"/>
    </source>
</evidence>
<keyword evidence="2" id="KW-0496">Mitochondrion</keyword>
<gene>
    <name evidence="2" type="ORF">ABT39_MTgene3217</name>
</gene>
<evidence type="ECO:0000256" key="1">
    <source>
        <dbReference type="SAM" id="SignalP"/>
    </source>
</evidence>
<feature type="chain" id="PRO_5007100244" description="Secreted protein" evidence="1">
    <location>
        <begin position="19"/>
        <end position="70"/>
    </location>
</feature>
<dbReference type="EMBL" id="LKAM01000002">
    <property type="protein sequence ID" value="KUM49989.1"/>
    <property type="molecule type" value="Genomic_DNA"/>
</dbReference>
<keyword evidence="1" id="KW-0732">Signal</keyword>
<comment type="caution">
    <text evidence="2">The sequence shown here is derived from an EMBL/GenBank/DDBJ whole genome shotgun (WGS) entry which is preliminary data.</text>
</comment>
<accession>A0A101M320</accession>
<protein>
    <recommendedName>
        <fullName evidence="3">Secreted protein</fullName>
    </recommendedName>
</protein>
<dbReference type="AlphaFoldDB" id="A0A101M320"/>
<proteinExistence type="predicted"/>
<organism evidence="2">
    <name type="scientific">Picea glauca</name>
    <name type="common">White spruce</name>
    <name type="synonym">Pinus glauca</name>
    <dbReference type="NCBI Taxonomy" id="3330"/>
    <lineage>
        <taxon>Eukaryota</taxon>
        <taxon>Viridiplantae</taxon>
        <taxon>Streptophyta</taxon>
        <taxon>Embryophyta</taxon>
        <taxon>Tracheophyta</taxon>
        <taxon>Spermatophyta</taxon>
        <taxon>Pinopsida</taxon>
        <taxon>Pinidae</taxon>
        <taxon>Conifers I</taxon>
        <taxon>Pinales</taxon>
        <taxon>Pinaceae</taxon>
        <taxon>Picea</taxon>
    </lineage>
</organism>
<feature type="signal peptide" evidence="1">
    <location>
        <begin position="1"/>
        <end position="18"/>
    </location>
</feature>
<geneLocation type="mitochondrion" evidence="2"/>
<name>A0A101M320_PICGL</name>
<reference evidence="2" key="1">
    <citation type="journal article" date="2015" name="Genome Biol. Evol.">
        <title>Organellar Genomes of White Spruce (Picea glauca): Assembly and Annotation.</title>
        <authorList>
            <person name="Jackman S.D."/>
            <person name="Warren R.L."/>
            <person name="Gibb E.A."/>
            <person name="Vandervalk B.P."/>
            <person name="Mohamadi H."/>
            <person name="Chu J."/>
            <person name="Raymond A."/>
            <person name="Pleasance S."/>
            <person name="Coope R."/>
            <person name="Wildung M.R."/>
            <person name="Ritland C.E."/>
            <person name="Bousquet J."/>
            <person name="Jones S.J."/>
            <person name="Bohlmann J."/>
            <person name="Birol I."/>
        </authorList>
    </citation>
    <scope>NUCLEOTIDE SEQUENCE [LARGE SCALE GENOMIC DNA]</scope>
    <source>
        <tissue evidence="2">Flushing bud</tissue>
    </source>
</reference>
<evidence type="ECO:0000313" key="2">
    <source>
        <dbReference type="EMBL" id="KUM49989.1"/>
    </source>
</evidence>
<sequence length="70" mass="8050">MLPCALLLLLVLIRLVQMQLLSHGKLLVQLLWLKSFQFGKDKQLKDFKLGLKLLLLLLFQPPLTELPSVQ</sequence>